<evidence type="ECO:0000256" key="8">
    <source>
        <dbReference type="ARBA" id="ARBA00038436"/>
    </source>
</evidence>
<proteinExistence type="inferred from homology"/>
<organism evidence="12 13">
    <name type="scientific">Nesterenkonia aethiopica</name>
    <dbReference type="NCBI Taxonomy" id="269144"/>
    <lineage>
        <taxon>Bacteria</taxon>
        <taxon>Bacillati</taxon>
        <taxon>Actinomycetota</taxon>
        <taxon>Actinomycetes</taxon>
        <taxon>Micrococcales</taxon>
        <taxon>Micrococcaceae</taxon>
        <taxon>Nesterenkonia</taxon>
    </lineage>
</organism>
<keyword evidence="3" id="KW-1003">Cell membrane</keyword>
<evidence type="ECO:0000313" key="13">
    <source>
        <dbReference type="Proteomes" id="UP001500236"/>
    </source>
</evidence>
<feature type="compositionally biased region" description="Acidic residues" evidence="9">
    <location>
        <begin position="172"/>
        <end position="182"/>
    </location>
</feature>
<evidence type="ECO:0000256" key="3">
    <source>
        <dbReference type="ARBA" id="ARBA00022475"/>
    </source>
</evidence>
<gene>
    <name evidence="12" type="ORF">GCM10010529_09580</name>
</gene>
<evidence type="ECO:0000256" key="6">
    <source>
        <dbReference type="ARBA" id="ARBA00022989"/>
    </source>
</evidence>
<dbReference type="EMBL" id="BAAAVT010000005">
    <property type="protein sequence ID" value="GAA3057839.1"/>
    <property type="molecule type" value="Genomic_DNA"/>
</dbReference>
<protein>
    <recommendedName>
        <fullName evidence="11">Tripartite ATP-independent periplasmic transporters DctQ component domain-containing protein</fullName>
    </recommendedName>
</protein>
<dbReference type="InterPro" id="IPR055348">
    <property type="entry name" value="DctQ"/>
</dbReference>
<feature type="domain" description="Tripartite ATP-independent periplasmic transporters DctQ component" evidence="11">
    <location>
        <begin position="35"/>
        <end position="167"/>
    </location>
</feature>
<evidence type="ECO:0000256" key="9">
    <source>
        <dbReference type="SAM" id="MobiDB-lite"/>
    </source>
</evidence>
<keyword evidence="2" id="KW-0813">Transport</keyword>
<evidence type="ECO:0000256" key="10">
    <source>
        <dbReference type="SAM" id="Phobius"/>
    </source>
</evidence>
<keyword evidence="7 10" id="KW-0472">Membrane</keyword>
<evidence type="ECO:0000259" key="11">
    <source>
        <dbReference type="Pfam" id="PF04290"/>
    </source>
</evidence>
<evidence type="ECO:0000256" key="2">
    <source>
        <dbReference type="ARBA" id="ARBA00022448"/>
    </source>
</evidence>
<keyword evidence="6 10" id="KW-1133">Transmembrane helix</keyword>
<feature type="transmembrane region" description="Helical" evidence="10">
    <location>
        <begin position="20"/>
        <end position="43"/>
    </location>
</feature>
<name>A0ABP6LUJ3_9MICC</name>
<dbReference type="Proteomes" id="UP001500236">
    <property type="component" value="Unassembled WGS sequence"/>
</dbReference>
<sequence length="204" mass="21640">MDTPAPQQFSRLLRRIARGISAPLAALASLATITIMVATTADVINRNVAGRSVAGLLEMSESALVACVFLGLAYAGATNAHVSVDLLTSKLPLGAARRLAGVVWTASATMVVWLLVATTERAIQSTEIGEIQAGMMDWPVWPARWLIVVGYLSFLIIALINAYLSFRNEPLLGEDDEPDPPDQEVISAPNPSGADGQAWKETGA</sequence>
<evidence type="ECO:0000313" key="12">
    <source>
        <dbReference type="EMBL" id="GAA3057839.1"/>
    </source>
</evidence>
<keyword evidence="13" id="KW-1185">Reference proteome</keyword>
<keyword evidence="5 10" id="KW-0812">Transmembrane</keyword>
<dbReference type="InterPro" id="IPR007387">
    <property type="entry name" value="TRAP_DctQ"/>
</dbReference>
<dbReference type="PANTHER" id="PTHR35011">
    <property type="entry name" value="2,3-DIKETO-L-GULONATE TRAP TRANSPORTER SMALL PERMEASE PROTEIN YIAM"/>
    <property type="match status" value="1"/>
</dbReference>
<evidence type="ECO:0000256" key="5">
    <source>
        <dbReference type="ARBA" id="ARBA00022692"/>
    </source>
</evidence>
<comment type="caution">
    <text evidence="12">The sequence shown here is derived from an EMBL/GenBank/DDBJ whole genome shotgun (WGS) entry which is preliminary data.</text>
</comment>
<dbReference type="PANTHER" id="PTHR35011:SF10">
    <property type="entry name" value="TRAP TRANSPORTER SMALL PERMEASE PROTEIN"/>
    <property type="match status" value="1"/>
</dbReference>
<feature type="transmembrane region" description="Helical" evidence="10">
    <location>
        <begin position="63"/>
        <end position="87"/>
    </location>
</feature>
<keyword evidence="4" id="KW-0997">Cell inner membrane</keyword>
<feature type="transmembrane region" description="Helical" evidence="10">
    <location>
        <begin position="99"/>
        <end position="116"/>
    </location>
</feature>
<evidence type="ECO:0000256" key="7">
    <source>
        <dbReference type="ARBA" id="ARBA00023136"/>
    </source>
</evidence>
<accession>A0ABP6LUJ3</accession>
<evidence type="ECO:0000256" key="1">
    <source>
        <dbReference type="ARBA" id="ARBA00004429"/>
    </source>
</evidence>
<feature type="transmembrane region" description="Helical" evidence="10">
    <location>
        <begin position="145"/>
        <end position="164"/>
    </location>
</feature>
<reference evidence="13" key="1">
    <citation type="journal article" date="2019" name="Int. J. Syst. Evol. Microbiol.">
        <title>The Global Catalogue of Microorganisms (GCM) 10K type strain sequencing project: providing services to taxonomists for standard genome sequencing and annotation.</title>
        <authorList>
            <consortium name="The Broad Institute Genomics Platform"/>
            <consortium name="The Broad Institute Genome Sequencing Center for Infectious Disease"/>
            <person name="Wu L."/>
            <person name="Ma J."/>
        </authorList>
    </citation>
    <scope>NUCLEOTIDE SEQUENCE [LARGE SCALE GENOMIC DNA]</scope>
    <source>
        <strain evidence="13">JCM 14309</strain>
    </source>
</reference>
<comment type="subcellular location">
    <subcellularLocation>
        <location evidence="1">Cell inner membrane</location>
        <topology evidence="1">Multi-pass membrane protein</topology>
    </subcellularLocation>
</comment>
<feature type="region of interest" description="Disordered" evidence="9">
    <location>
        <begin position="171"/>
        <end position="204"/>
    </location>
</feature>
<comment type="similarity">
    <text evidence="8">Belongs to the TRAP transporter small permease family.</text>
</comment>
<evidence type="ECO:0000256" key="4">
    <source>
        <dbReference type="ARBA" id="ARBA00022519"/>
    </source>
</evidence>
<dbReference type="Pfam" id="PF04290">
    <property type="entry name" value="DctQ"/>
    <property type="match status" value="1"/>
</dbReference>